<proteinExistence type="predicted"/>
<sequence length="421" mass="47461">MDAFAAGFAWALVAMVSPLRRSGADAQQCVNSTDEEKAEQGLPSPAMNANVKRRNIANRVREDDQDGDESPATVTAGTATPTSLMEDAPESKESFVNRSWHRISSGFGSNSSLKEPRSSEESMAQIMGHDRFKHEKLEDFPDGFPKLAAFVSSDVDFGMVRNFKTLHNRLLLHDQVELTGLEKRLRELDKEDEADPKKSNYRLRRVKHKEGYGNTEQRDLLQEVRRKLNEYDTTVLNYARMQNLGQVTKRNHLSYWNFIWTTKPLFDGYWDYIYYADDFVNLSGNRPNEFHEFIQSHMVNNRWSPIRWLLRKSDVDKPTTNEAGTFYSEGKLEAASRGLMVFVVAVMLLIPSYLLFLVPMSHPKMAGVVAVFLLLFTFLISAVSKSVIEALIGIATYAAILITFLGNLSASSTCGCATTAV</sequence>
<dbReference type="EMBL" id="KQ947405">
    <property type="protein sequence ID" value="KUJ23405.1"/>
    <property type="molecule type" value="Genomic_DNA"/>
</dbReference>
<feature type="chain" id="PRO_5008268562" description="DUF6594 domain-containing protein" evidence="3">
    <location>
        <begin position="27"/>
        <end position="421"/>
    </location>
</feature>
<dbReference type="InterPro" id="IPR046529">
    <property type="entry name" value="DUF6594"/>
</dbReference>
<gene>
    <name evidence="5" type="ORF">LY89DRAFT_663846</name>
</gene>
<dbReference type="KEGG" id="psco:LY89DRAFT_663846"/>
<evidence type="ECO:0000313" key="5">
    <source>
        <dbReference type="EMBL" id="KUJ23405.1"/>
    </source>
</evidence>
<feature type="transmembrane region" description="Helical" evidence="2">
    <location>
        <begin position="390"/>
        <end position="408"/>
    </location>
</feature>
<evidence type="ECO:0000259" key="4">
    <source>
        <dbReference type="Pfam" id="PF20237"/>
    </source>
</evidence>
<protein>
    <recommendedName>
        <fullName evidence="4">DUF6594 domain-containing protein</fullName>
    </recommendedName>
</protein>
<dbReference type="RefSeq" id="XP_018077760.1">
    <property type="nucleotide sequence ID" value="XM_018212729.1"/>
</dbReference>
<feature type="domain" description="DUF6594" evidence="4">
    <location>
        <begin position="144"/>
        <end position="401"/>
    </location>
</feature>
<organism evidence="5 6">
    <name type="scientific">Mollisia scopiformis</name>
    <name type="common">Conifer needle endophyte fungus</name>
    <name type="synonym">Phialocephala scopiformis</name>
    <dbReference type="NCBI Taxonomy" id="149040"/>
    <lineage>
        <taxon>Eukaryota</taxon>
        <taxon>Fungi</taxon>
        <taxon>Dikarya</taxon>
        <taxon>Ascomycota</taxon>
        <taxon>Pezizomycotina</taxon>
        <taxon>Leotiomycetes</taxon>
        <taxon>Helotiales</taxon>
        <taxon>Mollisiaceae</taxon>
        <taxon>Mollisia</taxon>
    </lineage>
</organism>
<accession>A0A194XSX3</accession>
<keyword evidence="2" id="KW-0812">Transmembrane</keyword>
<feature type="transmembrane region" description="Helical" evidence="2">
    <location>
        <begin position="365"/>
        <end position="384"/>
    </location>
</feature>
<evidence type="ECO:0000313" key="6">
    <source>
        <dbReference type="Proteomes" id="UP000070700"/>
    </source>
</evidence>
<evidence type="ECO:0000256" key="2">
    <source>
        <dbReference type="SAM" id="Phobius"/>
    </source>
</evidence>
<dbReference type="InParanoid" id="A0A194XSX3"/>
<dbReference type="GeneID" id="28822455"/>
<dbReference type="Proteomes" id="UP000070700">
    <property type="component" value="Unassembled WGS sequence"/>
</dbReference>
<dbReference type="PANTHER" id="PTHR34502">
    <property type="entry name" value="DUF6594 DOMAIN-CONTAINING PROTEIN-RELATED"/>
    <property type="match status" value="1"/>
</dbReference>
<evidence type="ECO:0000256" key="1">
    <source>
        <dbReference type="SAM" id="MobiDB-lite"/>
    </source>
</evidence>
<dbReference type="Pfam" id="PF20237">
    <property type="entry name" value="DUF6594"/>
    <property type="match status" value="1"/>
</dbReference>
<keyword evidence="2" id="KW-1133">Transmembrane helix</keyword>
<feature type="transmembrane region" description="Helical" evidence="2">
    <location>
        <begin position="338"/>
        <end position="358"/>
    </location>
</feature>
<keyword evidence="3" id="KW-0732">Signal</keyword>
<dbReference type="OrthoDB" id="3533814at2759"/>
<keyword evidence="6" id="KW-1185">Reference proteome</keyword>
<dbReference type="PANTHER" id="PTHR34502:SF3">
    <property type="entry name" value="DUF6594 DOMAIN-CONTAINING PROTEIN"/>
    <property type="match status" value="1"/>
</dbReference>
<dbReference type="AlphaFoldDB" id="A0A194XSX3"/>
<keyword evidence="2" id="KW-0472">Membrane</keyword>
<reference evidence="5 6" key="1">
    <citation type="submission" date="2015-10" db="EMBL/GenBank/DDBJ databases">
        <title>Full genome of DAOMC 229536 Phialocephala scopiformis, a fungal endophyte of spruce producing the potent anti-insectan compound rugulosin.</title>
        <authorList>
            <consortium name="DOE Joint Genome Institute"/>
            <person name="Walker A.K."/>
            <person name="Frasz S.L."/>
            <person name="Seifert K.A."/>
            <person name="Miller J.D."/>
            <person name="Mondo S.J."/>
            <person name="Labutti K."/>
            <person name="Lipzen A."/>
            <person name="Dockter R."/>
            <person name="Kennedy M."/>
            <person name="Grigoriev I.V."/>
            <person name="Spatafora J.W."/>
        </authorList>
    </citation>
    <scope>NUCLEOTIDE SEQUENCE [LARGE SCALE GENOMIC DNA]</scope>
    <source>
        <strain evidence="5 6">CBS 120377</strain>
    </source>
</reference>
<name>A0A194XSX3_MOLSC</name>
<feature type="compositionally biased region" description="Low complexity" evidence="1">
    <location>
        <begin position="71"/>
        <end position="82"/>
    </location>
</feature>
<feature type="signal peptide" evidence="3">
    <location>
        <begin position="1"/>
        <end position="26"/>
    </location>
</feature>
<evidence type="ECO:0000256" key="3">
    <source>
        <dbReference type="SAM" id="SignalP"/>
    </source>
</evidence>
<feature type="region of interest" description="Disordered" evidence="1">
    <location>
        <begin position="30"/>
        <end position="91"/>
    </location>
</feature>